<dbReference type="GO" id="GO:0044550">
    <property type="term" value="P:secondary metabolite biosynthetic process"/>
    <property type="evidence" value="ECO:0007669"/>
    <property type="project" value="TreeGrafter"/>
</dbReference>
<comment type="pathway">
    <text evidence="9">Lipid metabolism; fatty acid biosynthesis.</text>
</comment>
<feature type="active site" evidence="9">
    <location>
        <position position="287"/>
    </location>
</feature>
<comment type="subunit">
    <text evidence="9">Homodimer.</text>
</comment>
<dbReference type="GO" id="GO:0006633">
    <property type="term" value="P:fatty acid biosynthetic process"/>
    <property type="evidence" value="ECO:0007669"/>
    <property type="project" value="UniProtKB-UniRule"/>
</dbReference>
<dbReference type="InterPro" id="IPR004655">
    <property type="entry name" value="FabH"/>
</dbReference>
<gene>
    <name evidence="9 12" type="primary">fabH</name>
    <name evidence="12" type="ORF">G3M58_10885</name>
</gene>
<keyword evidence="3 9" id="KW-0444">Lipid biosynthesis</keyword>
<evidence type="ECO:0000313" key="12">
    <source>
        <dbReference type="EMBL" id="NEE06947.1"/>
    </source>
</evidence>
<evidence type="ECO:0000256" key="9">
    <source>
        <dbReference type="HAMAP-Rule" id="MF_01815"/>
    </source>
</evidence>
<evidence type="ECO:0000259" key="10">
    <source>
        <dbReference type="Pfam" id="PF08541"/>
    </source>
</evidence>
<protein>
    <recommendedName>
        <fullName evidence="9">Beta-ketoacyl-[acyl-carrier-protein] synthase III</fullName>
        <shortName evidence="9">Beta-ketoacyl-ACP synthase III</shortName>
        <shortName evidence="9">KAS III</shortName>
        <ecNumber evidence="9">2.3.1.180</ecNumber>
    </recommendedName>
    <alternativeName>
        <fullName evidence="9">3-oxoacyl-[acyl-carrier-protein] synthase 3</fullName>
    </alternativeName>
    <alternativeName>
        <fullName evidence="9">3-oxoacyl-[acyl-carrier-protein] synthase III</fullName>
    </alternativeName>
</protein>
<comment type="caution">
    <text evidence="12">The sequence shown here is derived from an EMBL/GenBank/DDBJ whole genome shotgun (WGS) entry which is preliminary data.</text>
</comment>
<feature type="active site" evidence="9">
    <location>
        <position position="123"/>
    </location>
</feature>
<comment type="catalytic activity">
    <reaction evidence="9">
        <text>malonyl-[ACP] + acetyl-CoA + H(+) = 3-oxobutanoyl-[ACP] + CO2 + CoA</text>
        <dbReference type="Rhea" id="RHEA:12080"/>
        <dbReference type="Rhea" id="RHEA-COMP:9623"/>
        <dbReference type="Rhea" id="RHEA-COMP:9625"/>
        <dbReference type="ChEBI" id="CHEBI:15378"/>
        <dbReference type="ChEBI" id="CHEBI:16526"/>
        <dbReference type="ChEBI" id="CHEBI:57287"/>
        <dbReference type="ChEBI" id="CHEBI:57288"/>
        <dbReference type="ChEBI" id="CHEBI:78449"/>
        <dbReference type="ChEBI" id="CHEBI:78450"/>
        <dbReference type="EC" id="2.3.1.180"/>
    </reaction>
</comment>
<dbReference type="GO" id="GO:0004315">
    <property type="term" value="F:3-oxoacyl-[acyl-carrier-protein] synthase activity"/>
    <property type="evidence" value="ECO:0007669"/>
    <property type="project" value="InterPro"/>
</dbReference>
<organism evidence="12">
    <name type="scientific">Streptomyces sp. SID7499</name>
    <dbReference type="NCBI Taxonomy" id="2706086"/>
    <lineage>
        <taxon>Bacteria</taxon>
        <taxon>Bacillati</taxon>
        <taxon>Actinomycetota</taxon>
        <taxon>Actinomycetes</taxon>
        <taxon>Kitasatosporales</taxon>
        <taxon>Streptomycetaceae</taxon>
        <taxon>Streptomyces</taxon>
    </lineage>
</organism>
<dbReference type="InterPro" id="IPR013751">
    <property type="entry name" value="ACP_syn_III_N"/>
</dbReference>
<keyword evidence="4 9" id="KW-0808">Transferase</keyword>
<dbReference type="Gene3D" id="3.40.47.10">
    <property type="match status" value="1"/>
</dbReference>
<dbReference type="PANTHER" id="PTHR34069">
    <property type="entry name" value="3-OXOACYL-[ACYL-CARRIER-PROTEIN] SYNTHASE 3"/>
    <property type="match status" value="1"/>
</dbReference>
<reference evidence="12" key="1">
    <citation type="submission" date="2020-01" db="EMBL/GenBank/DDBJ databases">
        <title>Insect and environment-associated Actinomycetes.</title>
        <authorList>
            <person name="Currrie C."/>
            <person name="Chevrette M."/>
            <person name="Carlson C."/>
            <person name="Stubbendieck R."/>
            <person name="Wendt-Pienkowski E."/>
        </authorList>
    </citation>
    <scope>NUCLEOTIDE SEQUENCE</scope>
    <source>
        <strain evidence="12">SID7499</strain>
    </source>
</reference>
<comment type="domain">
    <text evidence="9">The last Arg residue of the ACP-binding site is essential for the weak association between ACP/AcpP and FabH.</text>
</comment>
<dbReference type="InterPro" id="IPR013747">
    <property type="entry name" value="ACP_syn_III_C"/>
</dbReference>
<evidence type="ECO:0000259" key="11">
    <source>
        <dbReference type="Pfam" id="PF08545"/>
    </source>
</evidence>
<dbReference type="CDD" id="cd00830">
    <property type="entry name" value="KAS_III"/>
    <property type="match status" value="1"/>
</dbReference>
<proteinExistence type="inferred from homology"/>
<keyword evidence="2 9" id="KW-0963">Cytoplasm</keyword>
<dbReference type="AlphaFoldDB" id="A0A6G3WNC1"/>
<keyword evidence="9" id="KW-0511">Multifunctional enzyme</keyword>
<keyword evidence="8 9" id="KW-0012">Acyltransferase</keyword>
<comment type="function">
    <text evidence="9">Catalyzes the condensation reaction of fatty acid synthesis by the addition to an acyl acceptor of two carbons from malonyl-ACP. Catalyzes the first condensation reaction which initiates fatty acid synthesis and may therefore play a role in governing the total rate of fatty acid production. Possesses both acetoacetyl-ACP synthase and acetyl transacylase activities. Its substrate specificity determines the biosynthesis of branched-chain and/or straight-chain of fatty acids.</text>
</comment>
<evidence type="ECO:0000256" key="6">
    <source>
        <dbReference type="ARBA" id="ARBA00023098"/>
    </source>
</evidence>
<dbReference type="SUPFAM" id="SSF53901">
    <property type="entry name" value="Thiolase-like"/>
    <property type="match status" value="1"/>
</dbReference>
<dbReference type="Pfam" id="PF08541">
    <property type="entry name" value="ACP_syn_III_C"/>
    <property type="match status" value="1"/>
</dbReference>
<evidence type="ECO:0000256" key="8">
    <source>
        <dbReference type="ARBA" id="ARBA00023315"/>
    </source>
</evidence>
<dbReference type="InterPro" id="IPR016039">
    <property type="entry name" value="Thiolase-like"/>
</dbReference>
<dbReference type="UniPathway" id="UPA00094"/>
<name>A0A6G3WNC1_9ACTN</name>
<dbReference type="EC" id="2.3.1.180" evidence="9"/>
<accession>A0A6G3WNC1</accession>
<dbReference type="NCBIfam" id="NF006829">
    <property type="entry name" value="PRK09352.1"/>
    <property type="match status" value="1"/>
</dbReference>
<dbReference type="EMBL" id="JAAGMN010001115">
    <property type="protein sequence ID" value="NEE06947.1"/>
    <property type="molecule type" value="Genomic_DNA"/>
</dbReference>
<dbReference type="NCBIfam" id="TIGR00747">
    <property type="entry name" value="fabH"/>
    <property type="match status" value="1"/>
</dbReference>
<keyword evidence="7 9" id="KW-0275">Fatty acid biosynthesis</keyword>
<feature type="domain" description="Beta-ketoacyl-[acyl-carrier-protein] synthase III C-terminal" evidence="10">
    <location>
        <begin position="242"/>
        <end position="330"/>
    </location>
</feature>
<evidence type="ECO:0000256" key="1">
    <source>
        <dbReference type="ARBA" id="ARBA00008642"/>
    </source>
</evidence>
<feature type="active site" evidence="9">
    <location>
        <position position="257"/>
    </location>
</feature>
<comment type="similarity">
    <text evidence="1 9">Belongs to the thiolase-like superfamily. FabH family.</text>
</comment>
<feature type="region of interest" description="ACP-binding" evidence="9">
    <location>
        <begin position="258"/>
        <end position="262"/>
    </location>
</feature>
<feature type="domain" description="Beta-ketoacyl-[acyl-carrier-protein] synthase III N-terminal" evidence="11">
    <location>
        <begin position="117"/>
        <end position="197"/>
    </location>
</feature>
<sequence length="340" mass="35142">MHTEETAASARDTPAAVVAGLGTCLPVTEWDNAALTAALDTSDRWIRTRTGIAARRRVTAGQSMRDLAEEAAANALRSAGVERVGGLVLATSTPDRPCPAAAPEIAGRLGLGQVPAFDLSAVCSGFVYATATAAALVTSGMLDSVLVVAAETYSRIVDPADRATAVLFGDGAGAVVLRRGAAHEEGALLAFDLGSDGGGRDLIHVPGEREQPSGRRWFTMAGRRTYLRAIEEMSASALRVLKDCAWPPESVGAFVPHQANARIIEAVADRLGTPPGTAVCELAQVGNTAAASIPLALADALDRGRLRPGTRTVLTAFGGGLTWGSAALTWPRLAAVRSEI</sequence>
<evidence type="ECO:0000256" key="2">
    <source>
        <dbReference type="ARBA" id="ARBA00022490"/>
    </source>
</evidence>
<dbReference type="PANTHER" id="PTHR34069:SF2">
    <property type="entry name" value="BETA-KETOACYL-[ACYL-CARRIER-PROTEIN] SYNTHASE III"/>
    <property type="match status" value="1"/>
</dbReference>
<dbReference type="GO" id="GO:0033818">
    <property type="term" value="F:beta-ketoacyl-acyl-carrier-protein synthase III activity"/>
    <property type="evidence" value="ECO:0007669"/>
    <property type="project" value="UniProtKB-UniRule"/>
</dbReference>
<comment type="subcellular location">
    <subcellularLocation>
        <location evidence="9">Cytoplasm</location>
    </subcellularLocation>
</comment>
<dbReference type="HAMAP" id="MF_01815">
    <property type="entry name" value="FabH"/>
    <property type="match status" value="1"/>
</dbReference>
<evidence type="ECO:0000256" key="5">
    <source>
        <dbReference type="ARBA" id="ARBA00022832"/>
    </source>
</evidence>
<evidence type="ECO:0000256" key="7">
    <source>
        <dbReference type="ARBA" id="ARBA00023160"/>
    </source>
</evidence>
<dbReference type="GO" id="GO:0005737">
    <property type="term" value="C:cytoplasm"/>
    <property type="evidence" value="ECO:0007669"/>
    <property type="project" value="UniProtKB-SubCell"/>
</dbReference>
<dbReference type="Pfam" id="PF08545">
    <property type="entry name" value="ACP_syn_III"/>
    <property type="match status" value="1"/>
</dbReference>
<evidence type="ECO:0000256" key="4">
    <source>
        <dbReference type="ARBA" id="ARBA00022679"/>
    </source>
</evidence>
<keyword evidence="5 9" id="KW-0276">Fatty acid metabolism</keyword>
<evidence type="ECO:0000256" key="3">
    <source>
        <dbReference type="ARBA" id="ARBA00022516"/>
    </source>
</evidence>
<keyword evidence="6 9" id="KW-0443">Lipid metabolism</keyword>